<dbReference type="FunFam" id="1.10.10.60:FF:000002">
    <property type="entry name" value="Myb family transcription factor"/>
    <property type="match status" value="1"/>
</dbReference>
<dbReference type="GO" id="GO:0003677">
    <property type="term" value="F:DNA binding"/>
    <property type="evidence" value="ECO:0007669"/>
    <property type="project" value="InterPro"/>
</dbReference>
<dbReference type="InterPro" id="IPR001005">
    <property type="entry name" value="SANT/Myb"/>
</dbReference>
<dbReference type="GO" id="GO:0005634">
    <property type="term" value="C:nucleus"/>
    <property type="evidence" value="ECO:0007669"/>
    <property type="project" value="UniProtKB-SubCell"/>
</dbReference>
<dbReference type="Proteomes" id="UP001153555">
    <property type="component" value="Unassembled WGS sequence"/>
</dbReference>
<evidence type="ECO:0000256" key="4">
    <source>
        <dbReference type="ARBA" id="ARBA00023242"/>
    </source>
</evidence>
<evidence type="ECO:0000313" key="8">
    <source>
        <dbReference type="Proteomes" id="UP001153555"/>
    </source>
</evidence>
<dbReference type="PROSITE" id="PS51294">
    <property type="entry name" value="HTH_MYB"/>
    <property type="match status" value="1"/>
</dbReference>
<evidence type="ECO:0000256" key="1">
    <source>
        <dbReference type="ARBA" id="ARBA00004123"/>
    </source>
</evidence>
<dbReference type="Gene3D" id="1.10.10.60">
    <property type="entry name" value="Homeodomain-like"/>
    <property type="match status" value="1"/>
</dbReference>
<feature type="domain" description="HTH myb-type" evidence="6">
    <location>
        <begin position="14"/>
        <end position="74"/>
    </location>
</feature>
<keyword evidence="3" id="KW-0804">Transcription</keyword>
<keyword evidence="2" id="KW-0805">Transcription regulation</keyword>
<evidence type="ECO:0000259" key="6">
    <source>
        <dbReference type="PROSITE" id="PS51294"/>
    </source>
</evidence>
<dbReference type="InterPro" id="IPR009057">
    <property type="entry name" value="Homeodomain-like_sf"/>
</dbReference>
<dbReference type="EMBL" id="CACSLK010027752">
    <property type="protein sequence ID" value="CAA0828088.1"/>
    <property type="molecule type" value="Genomic_DNA"/>
</dbReference>
<feature type="region of interest" description="Disordered" evidence="5">
    <location>
        <begin position="190"/>
        <end position="209"/>
    </location>
</feature>
<dbReference type="PANTHER" id="PTHR31314:SF113">
    <property type="entry name" value="MYB FAMILY TRANSCRIPTION FACTOR MPH1"/>
    <property type="match status" value="1"/>
</dbReference>
<dbReference type="InterPro" id="IPR046955">
    <property type="entry name" value="PHR1-like"/>
</dbReference>
<dbReference type="AlphaFoldDB" id="A0A9N7N6U5"/>
<keyword evidence="4" id="KW-0539">Nucleus</keyword>
<sequence length="209" mass="24048">MENCHRARVREYKKSSTPRLRWTPDLHNRFVEAIQKLGGKHRATPKRIMQVMAVRGLKISHVKSHLQLYRSIKECMHSEAFLMKKNSARYLLPLKHEYSEEYLRRPGGEQDVKTTLLIDSPQGRRRKTYDQNIAHNFFHHKSLLQGLVQTEDKTGISTSSSTGSKEENEGENNKANISINWWRSLDNIHKTSAGSSSSCSSINLDLTMS</sequence>
<feature type="compositionally biased region" description="Low complexity" evidence="5">
    <location>
        <begin position="192"/>
        <end position="201"/>
    </location>
</feature>
<proteinExistence type="predicted"/>
<dbReference type="Pfam" id="PF00249">
    <property type="entry name" value="Myb_DNA-binding"/>
    <property type="match status" value="1"/>
</dbReference>
<evidence type="ECO:0000256" key="5">
    <source>
        <dbReference type="SAM" id="MobiDB-lite"/>
    </source>
</evidence>
<name>A0A9N7N6U5_STRHE</name>
<comment type="subcellular location">
    <subcellularLocation>
        <location evidence="1">Nucleus</location>
    </subcellularLocation>
</comment>
<evidence type="ECO:0000313" key="7">
    <source>
        <dbReference type="EMBL" id="CAA0828088.1"/>
    </source>
</evidence>
<reference evidence="7" key="1">
    <citation type="submission" date="2019-12" db="EMBL/GenBank/DDBJ databases">
        <authorList>
            <person name="Scholes J."/>
        </authorList>
    </citation>
    <scope>NUCLEOTIDE SEQUENCE</scope>
</reference>
<dbReference type="InterPro" id="IPR017930">
    <property type="entry name" value="Myb_dom"/>
</dbReference>
<keyword evidence="8" id="KW-1185">Reference proteome</keyword>
<dbReference type="OrthoDB" id="551907at2759"/>
<organism evidence="7 8">
    <name type="scientific">Striga hermonthica</name>
    <name type="common">Purple witchweed</name>
    <name type="synonym">Buchnera hermonthica</name>
    <dbReference type="NCBI Taxonomy" id="68872"/>
    <lineage>
        <taxon>Eukaryota</taxon>
        <taxon>Viridiplantae</taxon>
        <taxon>Streptophyta</taxon>
        <taxon>Embryophyta</taxon>
        <taxon>Tracheophyta</taxon>
        <taxon>Spermatophyta</taxon>
        <taxon>Magnoliopsida</taxon>
        <taxon>eudicotyledons</taxon>
        <taxon>Gunneridae</taxon>
        <taxon>Pentapetalae</taxon>
        <taxon>asterids</taxon>
        <taxon>lamiids</taxon>
        <taxon>Lamiales</taxon>
        <taxon>Orobanchaceae</taxon>
        <taxon>Buchnereae</taxon>
        <taxon>Striga</taxon>
    </lineage>
</organism>
<protein>
    <submittedName>
        <fullName evidence="7">Myb-like HTH transcriptional regulator family protein</fullName>
    </submittedName>
</protein>
<accession>A0A9N7N6U5</accession>
<comment type="caution">
    <text evidence="7">The sequence shown here is derived from an EMBL/GenBank/DDBJ whole genome shotgun (WGS) entry which is preliminary data.</text>
</comment>
<dbReference type="GO" id="GO:0003700">
    <property type="term" value="F:DNA-binding transcription factor activity"/>
    <property type="evidence" value="ECO:0007669"/>
    <property type="project" value="InterPro"/>
</dbReference>
<evidence type="ECO:0000256" key="3">
    <source>
        <dbReference type="ARBA" id="ARBA00023163"/>
    </source>
</evidence>
<dbReference type="InterPro" id="IPR006447">
    <property type="entry name" value="Myb_dom_plants"/>
</dbReference>
<dbReference type="SUPFAM" id="SSF46689">
    <property type="entry name" value="Homeodomain-like"/>
    <property type="match status" value="1"/>
</dbReference>
<dbReference type="PANTHER" id="PTHR31314">
    <property type="entry name" value="MYB FAMILY TRANSCRIPTION FACTOR PHL7-LIKE"/>
    <property type="match status" value="1"/>
</dbReference>
<gene>
    <name evidence="7" type="ORF">SHERM_23783</name>
</gene>
<evidence type="ECO:0000256" key="2">
    <source>
        <dbReference type="ARBA" id="ARBA00023015"/>
    </source>
</evidence>
<dbReference type="NCBIfam" id="TIGR01557">
    <property type="entry name" value="myb_SHAQKYF"/>
    <property type="match status" value="1"/>
</dbReference>